<gene>
    <name evidence="2" type="ORF">UT75_C0005G0061</name>
</gene>
<accession>A0A0G0QKX0</accession>
<feature type="signal peptide" evidence="1">
    <location>
        <begin position="1"/>
        <end position="22"/>
    </location>
</feature>
<evidence type="ECO:0000256" key="1">
    <source>
        <dbReference type="SAM" id="SignalP"/>
    </source>
</evidence>
<dbReference type="AlphaFoldDB" id="A0A0G0QKX0"/>
<feature type="chain" id="PRO_5002534117" description="Peptidase M30, hyicolysin" evidence="1">
    <location>
        <begin position="23"/>
        <end position="540"/>
    </location>
</feature>
<protein>
    <recommendedName>
        <fullName evidence="4">Peptidase M30, hyicolysin</fullName>
    </recommendedName>
</protein>
<name>A0A0G0QKX0_9BACT</name>
<organism evidence="2 3">
    <name type="scientific">Candidatus Yanofskybacteria bacterium GW2011_GWE2_40_11</name>
    <dbReference type="NCBI Taxonomy" id="1619033"/>
    <lineage>
        <taxon>Bacteria</taxon>
        <taxon>Candidatus Yanofskyibacteriota</taxon>
    </lineage>
</organism>
<evidence type="ECO:0000313" key="3">
    <source>
        <dbReference type="Proteomes" id="UP000034072"/>
    </source>
</evidence>
<dbReference type="Proteomes" id="UP000034072">
    <property type="component" value="Unassembled WGS sequence"/>
</dbReference>
<comment type="caution">
    <text evidence="2">The sequence shown here is derived from an EMBL/GenBank/DDBJ whole genome shotgun (WGS) entry which is preliminary data.</text>
</comment>
<dbReference type="EMBL" id="LBXZ01000005">
    <property type="protein sequence ID" value="KKR40753.1"/>
    <property type="molecule type" value="Genomic_DNA"/>
</dbReference>
<reference evidence="2 3" key="1">
    <citation type="journal article" date="2015" name="Nature">
        <title>rRNA introns, odd ribosomes, and small enigmatic genomes across a large radiation of phyla.</title>
        <authorList>
            <person name="Brown C.T."/>
            <person name="Hug L.A."/>
            <person name="Thomas B.C."/>
            <person name="Sharon I."/>
            <person name="Castelle C.J."/>
            <person name="Singh A."/>
            <person name="Wilkins M.J."/>
            <person name="Williams K.H."/>
            <person name="Banfield J.F."/>
        </authorList>
    </citation>
    <scope>NUCLEOTIDE SEQUENCE [LARGE SCALE GENOMIC DNA]</scope>
</reference>
<evidence type="ECO:0008006" key="4">
    <source>
        <dbReference type="Google" id="ProtNLM"/>
    </source>
</evidence>
<proteinExistence type="predicted"/>
<sequence length="540" mass="61284">MKKSLKYGLLVLAVAMPFFAIAGPVRADVMGEIKIFNVDKQFDKYGNSQVTATLKKIGEKAYFYIDNRYSANIIDKLNSLSTEFDNNIYPKETIFWGSEIAAGPDGDTKTTILFTLLSDSNGGYFNSINLYPKSSAPSSNERKMITVNVDALSGDLAKTFIAHEFQHLISFNQKELTRNIAEDTWLNELRSEYSTAVVGYDSEYKSSLEGRLQIFLNSSLTSLTDWQNSKENYAMVSLFARYLVDQYGPEILSGSLQDRYVGMASINDYLRAKGIQQNFFDVFENWLIANYLNDNSTNKYFGYSNSELKEVKILPDEELVVNNFKDYGLSYSLKPWQPYYTKITIGRGQTKSIKITYDSPDFRIGYLDNLGRAGTLLNQAHVSNEAGLKYFILMPINQAYSERKLTVKMQSVEADAEQDSVLSTLLTDGILARKRGDKEDYVISGKYKRYLNSDVIQLYGHLSSTSAVEVDPSVLDAYTTANYVRSINDEKVYAVWPDGTKHWLNMTGEEFDTSGRDWGAIFTINDMELNYYKEGVQIRK</sequence>
<keyword evidence="1" id="KW-0732">Signal</keyword>
<evidence type="ECO:0000313" key="2">
    <source>
        <dbReference type="EMBL" id="KKR40753.1"/>
    </source>
</evidence>